<protein>
    <submittedName>
        <fullName evidence="3">ABC transporter substrate-binding protein</fullName>
    </submittedName>
</protein>
<sequence length="118" mass="13178">MVVEELRVSPIYAIYEAKCFKVKQSNAEITILNEMITLAGEPNVFGDIEKGWSSVSWEEVLNRNPDIIVFIDYGETTLEQKKNFLLNHHALSGVKAIKEERFVVLPLSAAAEGIKGPS</sequence>
<dbReference type="PROSITE" id="PS50983">
    <property type="entry name" value="FE_B12_PBP"/>
    <property type="match status" value="1"/>
</dbReference>
<dbReference type="SUPFAM" id="SSF53807">
    <property type="entry name" value="Helical backbone' metal receptor"/>
    <property type="match status" value="1"/>
</dbReference>
<comment type="similarity">
    <text evidence="1">Belongs to the bacterial solute-binding protein 8 family.</text>
</comment>
<evidence type="ECO:0000256" key="1">
    <source>
        <dbReference type="ARBA" id="ARBA00008814"/>
    </source>
</evidence>
<evidence type="ECO:0000313" key="4">
    <source>
        <dbReference type="Proteomes" id="UP001168694"/>
    </source>
</evidence>
<evidence type="ECO:0000313" key="3">
    <source>
        <dbReference type="EMBL" id="MDN4072861.1"/>
    </source>
</evidence>
<feature type="domain" description="Fe/B12 periplasmic-binding" evidence="2">
    <location>
        <begin position="1"/>
        <end position="118"/>
    </location>
</feature>
<dbReference type="InterPro" id="IPR050902">
    <property type="entry name" value="ABC_Transporter_SBP"/>
</dbReference>
<evidence type="ECO:0000259" key="2">
    <source>
        <dbReference type="PROSITE" id="PS50983"/>
    </source>
</evidence>
<name>A0ABT8E4N2_9BACL</name>
<dbReference type="RefSeq" id="WP_290398942.1">
    <property type="nucleotide sequence ID" value="NZ_JAUHLN010000001.1"/>
</dbReference>
<dbReference type="PANTHER" id="PTHR30535">
    <property type="entry name" value="VITAMIN B12-BINDING PROTEIN"/>
    <property type="match status" value="1"/>
</dbReference>
<keyword evidence="4" id="KW-1185">Reference proteome</keyword>
<dbReference type="Proteomes" id="UP001168694">
    <property type="component" value="Unassembled WGS sequence"/>
</dbReference>
<accession>A0ABT8E4N2</accession>
<comment type="caution">
    <text evidence="3">The sequence shown here is derived from an EMBL/GenBank/DDBJ whole genome shotgun (WGS) entry which is preliminary data.</text>
</comment>
<dbReference type="EMBL" id="JAUHLN010000001">
    <property type="protein sequence ID" value="MDN4072861.1"/>
    <property type="molecule type" value="Genomic_DNA"/>
</dbReference>
<reference evidence="3" key="1">
    <citation type="submission" date="2023-06" db="EMBL/GenBank/DDBJ databases">
        <title>Draft Genome Sequences of Representative Paenibacillus Polymyxa, Bacillus cereus, Fictibacillus sp., and Brevibacillus agri Strains Isolated from Amazonian Dark Earth.</title>
        <authorList>
            <person name="Pellegrinetti T.A."/>
            <person name="Cunha I.C.M."/>
            <person name="Chaves M.G."/>
            <person name="Freitas A.S."/>
            <person name="Silva A.V.R."/>
            <person name="Tsai S.M."/>
            <person name="Mendes L.W."/>
        </authorList>
    </citation>
    <scope>NUCLEOTIDE SEQUENCE</scope>
    <source>
        <strain evidence="3">CENA-BCM004</strain>
    </source>
</reference>
<organism evidence="3 4">
    <name type="scientific">Fictibacillus terranigra</name>
    <dbReference type="NCBI Taxonomy" id="3058424"/>
    <lineage>
        <taxon>Bacteria</taxon>
        <taxon>Bacillati</taxon>
        <taxon>Bacillota</taxon>
        <taxon>Bacilli</taxon>
        <taxon>Bacillales</taxon>
        <taxon>Fictibacillaceae</taxon>
        <taxon>Fictibacillus</taxon>
    </lineage>
</organism>
<dbReference type="PANTHER" id="PTHR30535:SF7">
    <property type="entry name" value="IRON(III) DICITRATE-BINDING PROTEIN"/>
    <property type="match status" value="1"/>
</dbReference>
<proteinExistence type="inferred from homology"/>
<dbReference type="InterPro" id="IPR002491">
    <property type="entry name" value="ABC_transptr_periplasmic_BD"/>
</dbReference>
<dbReference type="Pfam" id="PF01497">
    <property type="entry name" value="Peripla_BP_2"/>
    <property type="match status" value="1"/>
</dbReference>
<dbReference type="Gene3D" id="3.40.50.1980">
    <property type="entry name" value="Nitrogenase molybdenum iron protein domain"/>
    <property type="match status" value="1"/>
</dbReference>
<gene>
    <name evidence="3" type="ORF">QYF49_07440</name>
</gene>